<keyword evidence="2" id="KW-1185">Reference proteome</keyword>
<dbReference type="RefSeq" id="WP_230526776.1">
    <property type="nucleotide sequence ID" value="NZ_JAJGAK010000001.1"/>
</dbReference>
<protein>
    <recommendedName>
        <fullName evidence="3">Lipoprotein</fullName>
    </recommendedName>
</protein>
<reference evidence="1" key="1">
    <citation type="submission" date="2021-10" db="EMBL/GenBank/DDBJ databases">
        <authorList>
            <person name="Lyu M."/>
            <person name="Wang X."/>
            <person name="Meng X."/>
            <person name="Xu K."/>
        </authorList>
    </citation>
    <scope>NUCLEOTIDE SEQUENCE</scope>
    <source>
        <strain evidence="1">A6</strain>
    </source>
</reference>
<gene>
    <name evidence="1" type="ORF">LK996_09110</name>
</gene>
<evidence type="ECO:0000313" key="1">
    <source>
        <dbReference type="EMBL" id="MCC8363233.1"/>
    </source>
</evidence>
<evidence type="ECO:0000313" key="2">
    <source>
        <dbReference type="Proteomes" id="UP001165293"/>
    </source>
</evidence>
<name>A0ABS8JI13_9GAMM</name>
<sequence length="140" mass="15391">MRVPFALACAFLAGAIAGCVDSTARSPRDVVGPIEGRNAATRLAENLHVQQLIRAGKTDAALRVLDSSLSGDVYFMQQAEPAMPEGDVFFRLRDRDLVRLKRHWLAHPPEGAHGDIVDYVEATCMRSPDCPHEPLRRASQ</sequence>
<organism evidence="1 2">
    <name type="scientific">Noviluteimonas lactosilytica</name>
    <dbReference type="NCBI Taxonomy" id="2888523"/>
    <lineage>
        <taxon>Bacteria</taxon>
        <taxon>Pseudomonadati</taxon>
        <taxon>Pseudomonadota</taxon>
        <taxon>Gammaproteobacteria</taxon>
        <taxon>Lysobacterales</taxon>
        <taxon>Lysobacteraceae</taxon>
        <taxon>Noviluteimonas</taxon>
    </lineage>
</organism>
<evidence type="ECO:0008006" key="3">
    <source>
        <dbReference type="Google" id="ProtNLM"/>
    </source>
</evidence>
<dbReference type="EMBL" id="JAJGAK010000001">
    <property type="protein sequence ID" value="MCC8363233.1"/>
    <property type="molecule type" value="Genomic_DNA"/>
</dbReference>
<proteinExistence type="predicted"/>
<dbReference type="Proteomes" id="UP001165293">
    <property type="component" value="Unassembled WGS sequence"/>
</dbReference>
<accession>A0ABS8JI13</accession>
<dbReference type="PROSITE" id="PS51257">
    <property type="entry name" value="PROKAR_LIPOPROTEIN"/>
    <property type="match status" value="1"/>
</dbReference>
<comment type="caution">
    <text evidence="1">The sequence shown here is derived from an EMBL/GenBank/DDBJ whole genome shotgun (WGS) entry which is preliminary data.</text>
</comment>